<dbReference type="RefSeq" id="WP_099621128.1">
    <property type="nucleotide sequence ID" value="NZ_CP024201.1"/>
</dbReference>
<sequence>MAGAIETLGELRVLVLDRDGPILATERDGTDLIGDAMGEDARWLAIPVERLSEDFLKLSTGLAGTILQKAVNYRINVAIVGDVSAKTAASKPLNDFVGESNRGRHVWFVRDLDELRARLD</sequence>
<dbReference type="Proteomes" id="UP000228945">
    <property type="component" value="Chromosome"/>
</dbReference>
<reference evidence="2 3" key="1">
    <citation type="submission" date="2017-10" db="EMBL/GenBank/DDBJ databases">
        <title>Genome sequence of Caulobacter mirabilis FWC38.</title>
        <authorList>
            <person name="Fiebig A."/>
            <person name="Crosson S."/>
        </authorList>
    </citation>
    <scope>NUCLEOTIDE SEQUENCE [LARGE SCALE GENOMIC DNA]</scope>
    <source>
        <strain evidence="2 3">FWC 38</strain>
    </source>
</reference>
<dbReference type="GO" id="GO:0016787">
    <property type="term" value="F:hydrolase activity"/>
    <property type="evidence" value="ECO:0007669"/>
    <property type="project" value="UniProtKB-KW"/>
</dbReference>
<accession>A0A2D2AV71</accession>
<evidence type="ECO:0000313" key="3">
    <source>
        <dbReference type="Proteomes" id="UP000228945"/>
    </source>
</evidence>
<keyword evidence="2" id="KW-0378">Hydrolase</keyword>
<dbReference type="KEGG" id="cmb:CSW64_05310"/>
<keyword evidence="3" id="KW-1185">Reference proteome</keyword>
<evidence type="ECO:0000259" key="1">
    <source>
        <dbReference type="Pfam" id="PF13788"/>
    </source>
</evidence>
<dbReference type="Pfam" id="PF13788">
    <property type="entry name" value="DUF4180"/>
    <property type="match status" value="1"/>
</dbReference>
<name>A0A2D2AV71_9CAUL</name>
<dbReference type="EMBL" id="CP024201">
    <property type="protein sequence ID" value="ATQ41871.1"/>
    <property type="molecule type" value="Genomic_DNA"/>
</dbReference>
<dbReference type="InterPro" id="IPR025438">
    <property type="entry name" value="DUF4180"/>
</dbReference>
<evidence type="ECO:0000313" key="2">
    <source>
        <dbReference type="EMBL" id="ATQ41871.1"/>
    </source>
</evidence>
<proteinExistence type="predicted"/>
<protein>
    <submittedName>
        <fullName evidence="2">Alpha/beta hydrolase</fullName>
    </submittedName>
</protein>
<dbReference type="AlphaFoldDB" id="A0A2D2AV71"/>
<feature type="domain" description="DUF4180" evidence="1">
    <location>
        <begin position="11"/>
        <end position="119"/>
    </location>
</feature>
<dbReference type="OrthoDB" id="8595425at2"/>
<gene>
    <name evidence="2" type="ORF">CSW64_05310</name>
</gene>
<organism evidence="2 3">
    <name type="scientific">Caulobacter mirabilis</name>
    <dbReference type="NCBI Taxonomy" id="69666"/>
    <lineage>
        <taxon>Bacteria</taxon>
        <taxon>Pseudomonadati</taxon>
        <taxon>Pseudomonadota</taxon>
        <taxon>Alphaproteobacteria</taxon>
        <taxon>Caulobacterales</taxon>
        <taxon>Caulobacteraceae</taxon>
        <taxon>Caulobacter</taxon>
    </lineage>
</organism>